<dbReference type="Proteomes" id="UP000053477">
    <property type="component" value="Unassembled WGS sequence"/>
</dbReference>
<dbReference type="AlphaFoldDB" id="A0A0H2RX62"/>
<evidence type="ECO:0000313" key="3">
    <source>
        <dbReference type="Proteomes" id="UP000053477"/>
    </source>
</evidence>
<feature type="compositionally biased region" description="Basic and acidic residues" evidence="1">
    <location>
        <begin position="229"/>
        <end position="254"/>
    </location>
</feature>
<sequence>MWAFRACIFRTMEVRASKPVVLERLGPHPVCLYNIPSLRQEVSSSQLLRRISPQLFASAARSTNTYEFLTDQQRQLFHSFNTTPHASFNMKLTKMASLSNLISNIRGSEPALPSARGRGNFDNKVVDIAPCKTPKENINPSTPTIRIYRTPLVQSLPQNDTKDHGNFLDLTPNTGKSPSFFRLPSPRPRSRKDEPIRPEHISRPRPSPHDTTPSFKVPAQVPTPSSAHSRRDARTPSDDYFAHKSSGRVERYGEHPVPYAQPPSQSQSSSRRNQQPRTPQLTSHKSTPALSAHHRNHRRLPSNKNPRPDVPADALDYEEDFEAELAESNFHPATSKWDDVYYFKDLPGREAELKPLMLIERMGSKDSSPPRYSFDNVSLSANHGIESSKYCF</sequence>
<evidence type="ECO:0000256" key="1">
    <source>
        <dbReference type="SAM" id="MobiDB-lite"/>
    </source>
</evidence>
<accession>A0A0H2RX62</accession>
<protein>
    <submittedName>
        <fullName evidence="2">Uncharacterized protein</fullName>
    </submittedName>
</protein>
<feature type="compositionally biased region" description="Basic and acidic residues" evidence="1">
    <location>
        <begin position="191"/>
        <end position="202"/>
    </location>
</feature>
<dbReference type="EMBL" id="KQ085919">
    <property type="protein sequence ID" value="KLO16207.1"/>
    <property type="molecule type" value="Genomic_DNA"/>
</dbReference>
<feature type="region of interest" description="Disordered" evidence="1">
    <location>
        <begin position="156"/>
        <end position="312"/>
    </location>
</feature>
<proteinExistence type="predicted"/>
<feature type="compositionally biased region" description="Low complexity" evidence="1">
    <location>
        <begin position="262"/>
        <end position="277"/>
    </location>
</feature>
<feature type="compositionally biased region" description="Basic residues" evidence="1">
    <location>
        <begin position="292"/>
        <end position="301"/>
    </location>
</feature>
<keyword evidence="3" id="KW-1185">Reference proteome</keyword>
<organism evidence="2 3">
    <name type="scientific">Schizopora paradoxa</name>
    <dbReference type="NCBI Taxonomy" id="27342"/>
    <lineage>
        <taxon>Eukaryota</taxon>
        <taxon>Fungi</taxon>
        <taxon>Dikarya</taxon>
        <taxon>Basidiomycota</taxon>
        <taxon>Agaricomycotina</taxon>
        <taxon>Agaricomycetes</taxon>
        <taxon>Hymenochaetales</taxon>
        <taxon>Schizoporaceae</taxon>
        <taxon>Schizopora</taxon>
    </lineage>
</organism>
<name>A0A0H2RX62_9AGAM</name>
<evidence type="ECO:0000313" key="2">
    <source>
        <dbReference type="EMBL" id="KLO16207.1"/>
    </source>
</evidence>
<feature type="compositionally biased region" description="Polar residues" evidence="1">
    <location>
        <begin position="278"/>
        <end position="289"/>
    </location>
</feature>
<dbReference type="InParanoid" id="A0A0H2RX62"/>
<gene>
    <name evidence="2" type="ORF">SCHPADRAFT_226125</name>
</gene>
<reference evidence="2 3" key="1">
    <citation type="submission" date="2015-04" db="EMBL/GenBank/DDBJ databases">
        <title>Complete genome sequence of Schizopora paradoxa KUC8140, a cosmopolitan wood degrader in East Asia.</title>
        <authorList>
            <consortium name="DOE Joint Genome Institute"/>
            <person name="Min B."/>
            <person name="Park H."/>
            <person name="Jang Y."/>
            <person name="Kim J.-J."/>
            <person name="Kim K.H."/>
            <person name="Pangilinan J."/>
            <person name="Lipzen A."/>
            <person name="Riley R."/>
            <person name="Grigoriev I.V."/>
            <person name="Spatafora J.W."/>
            <person name="Choi I.-G."/>
        </authorList>
    </citation>
    <scope>NUCLEOTIDE SEQUENCE [LARGE SCALE GENOMIC DNA]</scope>
    <source>
        <strain evidence="2 3">KUC8140</strain>
    </source>
</reference>